<dbReference type="AlphaFoldDB" id="C0BXC1"/>
<dbReference type="STRING" id="553973.CLOHYLEM_04458"/>
<protein>
    <submittedName>
        <fullName evidence="1">Uncharacterized protein</fullName>
    </submittedName>
</protein>
<sequence>MFYNKNTEHRRASYFTPGRQERSMSLPPGVMSFVITLGNEIDVDSSCMLCCHIEV</sequence>
<dbReference type="HOGENOM" id="CLU_3023984_0_0_9"/>
<name>C0BXC1_9FIRM</name>
<organism evidence="1 2">
    <name type="scientific">[Clostridium] hylemonae DSM 15053</name>
    <dbReference type="NCBI Taxonomy" id="553973"/>
    <lineage>
        <taxon>Bacteria</taxon>
        <taxon>Bacillati</taxon>
        <taxon>Bacillota</taxon>
        <taxon>Clostridia</taxon>
        <taxon>Lachnospirales</taxon>
        <taxon>Lachnospiraceae</taxon>
    </lineage>
</organism>
<dbReference type="EMBL" id="ABYI02000011">
    <property type="protein sequence ID" value="EEG75448.1"/>
    <property type="molecule type" value="Genomic_DNA"/>
</dbReference>
<keyword evidence="2" id="KW-1185">Reference proteome</keyword>
<evidence type="ECO:0000313" key="1">
    <source>
        <dbReference type="EMBL" id="EEG75448.1"/>
    </source>
</evidence>
<reference evidence="1" key="2">
    <citation type="submission" date="2013-06" db="EMBL/GenBank/DDBJ databases">
        <title>Draft genome sequence of Clostridium hylemonae (DSM 15053).</title>
        <authorList>
            <person name="Sudarsanam P."/>
            <person name="Ley R."/>
            <person name="Guruge J."/>
            <person name="Turnbaugh P.J."/>
            <person name="Mahowald M."/>
            <person name="Liep D."/>
            <person name="Gordon J."/>
        </authorList>
    </citation>
    <scope>NUCLEOTIDE SEQUENCE</scope>
    <source>
        <strain evidence="1">DSM 15053</strain>
    </source>
</reference>
<comment type="caution">
    <text evidence="1">The sequence shown here is derived from an EMBL/GenBank/DDBJ whole genome shotgun (WGS) entry which is preliminary data.</text>
</comment>
<accession>C0BXC1</accession>
<proteinExistence type="predicted"/>
<dbReference type="Proteomes" id="UP000004893">
    <property type="component" value="Unassembled WGS sequence"/>
</dbReference>
<gene>
    <name evidence="1" type="ORF">CLOHYLEM_04458</name>
</gene>
<evidence type="ECO:0000313" key="2">
    <source>
        <dbReference type="Proteomes" id="UP000004893"/>
    </source>
</evidence>
<reference evidence="1" key="1">
    <citation type="submission" date="2009-02" db="EMBL/GenBank/DDBJ databases">
        <authorList>
            <person name="Fulton L."/>
            <person name="Clifton S."/>
            <person name="Fulton B."/>
            <person name="Xu J."/>
            <person name="Minx P."/>
            <person name="Pepin K.H."/>
            <person name="Johnson M."/>
            <person name="Bhonagiri V."/>
            <person name="Nash W.E."/>
            <person name="Mardis E.R."/>
            <person name="Wilson R.K."/>
        </authorList>
    </citation>
    <scope>NUCLEOTIDE SEQUENCE [LARGE SCALE GENOMIC DNA]</scope>
    <source>
        <strain evidence="1">DSM 15053</strain>
    </source>
</reference>